<dbReference type="InterPro" id="IPR036271">
    <property type="entry name" value="Tet_transcr_reg_TetR-rel_C_sf"/>
</dbReference>
<dbReference type="PATRIC" id="fig|1224164.3.peg.959"/>
<dbReference type="KEGG" id="cvt:B843_04815"/>
<name>W5XZH4_9CORY</name>
<evidence type="ECO:0000313" key="2">
    <source>
        <dbReference type="Proteomes" id="UP000019222"/>
    </source>
</evidence>
<reference evidence="1 2" key="1">
    <citation type="submission" date="2013-02" db="EMBL/GenBank/DDBJ databases">
        <title>The complete genome sequence of Corynebacterium vitaeruminis DSM 20294.</title>
        <authorList>
            <person name="Ruckert C."/>
            <person name="Albersmeier A."/>
            <person name="Kalinowski J."/>
        </authorList>
    </citation>
    <scope>NUCLEOTIDE SEQUENCE [LARGE SCALE GENOMIC DNA]</scope>
    <source>
        <strain evidence="2">ATCC 10234</strain>
    </source>
</reference>
<organism evidence="1 2">
    <name type="scientific">Corynebacterium vitaeruminis DSM 20294</name>
    <dbReference type="NCBI Taxonomy" id="1224164"/>
    <lineage>
        <taxon>Bacteria</taxon>
        <taxon>Bacillati</taxon>
        <taxon>Actinomycetota</taxon>
        <taxon>Actinomycetes</taxon>
        <taxon>Mycobacteriales</taxon>
        <taxon>Corynebacteriaceae</taxon>
        <taxon>Corynebacterium</taxon>
    </lineage>
</organism>
<proteinExistence type="predicted"/>
<dbReference type="InterPro" id="IPR009057">
    <property type="entry name" value="Homeodomain-like_sf"/>
</dbReference>
<dbReference type="Gene3D" id="1.10.357.10">
    <property type="entry name" value="Tetracycline Repressor, domain 2"/>
    <property type="match status" value="1"/>
</dbReference>
<gene>
    <name evidence="1" type="ORF">B843_04815</name>
</gene>
<dbReference type="eggNOG" id="COG1309">
    <property type="taxonomic scope" value="Bacteria"/>
</dbReference>
<dbReference type="EMBL" id="CP004353">
    <property type="protein sequence ID" value="AHI22352.1"/>
    <property type="molecule type" value="Genomic_DNA"/>
</dbReference>
<dbReference type="AlphaFoldDB" id="W5XZH4"/>
<accession>W5XZH4</accession>
<dbReference type="SUPFAM" id="SSF46689">
    <property type="entry name" value="Homeodomain-like"/>
    <property type="match status" value="1"/>
</dbReference>
<dbReference type="STRING" id="1224164.B843_04815"/>
<keyword evidence="2" id="KW-1185">Reference proteome</keyword>
<dbReference type="HOGENOM" id="CLU_099797_0_0_11"/>
<evidence type="ECO:0000313" key="1">
    <source>
        <dbReference type="EMBL" id="AHI22352.1"/>
    </source>
</evidence>
<dbReference type="Proteomes" id="UP000019222">
    <property type="component" value="Chromosome"/>
</dbReference>
<sequence>MSPRQRTLFNQILSDFLAHGFADFTIDKATRDYHCSKSTIYALGRSKEAIVRRILVSFFKEVTRRTELTITPAKTPQACIRDYFDAITTALEPASPAFMSDLASTAIGREIYETNTKAATEKITELIARGMERGDFRPLNAPLVAAIVGHSLEHIQQGDYESVSDAHLAYKELGSLILGGIVA</sequence>
<dbReference type="SUPFAM" id="SSF48498">
    <property type="entry name" value="Tetracyclin repressor-like, C-terminal domain"/>
    <property type="match status" value="1"/>
</dbReference>
<protein>
    <submittedName>
        <fullName evidence="1">Transcriptional regulator</fullName>
    </submittedName>
</protein>